<gene>
    <name evidence="1" type="ORF">TBRA_LOCUS1104</name>
</gene>
<organism evidence="1 2">
    <name type="scientific">Trichogramma brassicae</name>
    <dbReference type="NCBI Taxonomy" id="86971"/>
    <lineage>
        <taxon>Eukaryota</taxon>
        <taxon>Metazoa</taxon>
        <taxon>Ecdysozoa</taxon>
        <taxon>Arthropoda</taxon>
        <taxon>Hexapoda</taxon>
        <taxon>Insecta</taxon>
        <taxon>Pterygota</taxon>
        <taxon>Neoptera</taxon>
        <taxon>Endopterygota</taxon>
        <taxon>Hymenoptera</taxon>
        <taxon>Apocrita</taxon>
        <taxon>Proctotrupomorpha</taxon>
        <taxon>Chalcidoidea</taxon>
        <taxon>Trichogrammatidae</taxon>
        <taxon>Trichogramma</taxon>
    </lineage>
</organism>
<dbReference type="AlphaFoldDB" id="A0A6H5HYT8"/>
<name>A0A6H5HYT8_9HYME</name>
<protein>
    <submittedName>
        <fullName evidence="1">Uncharacterized protein</fullName>
    </submittedName>
</protein>
<keyword evidence="2" id="KW-1185">Reference proteome</keyword>
<proteinExistence type="predicted"/>
<accession>A0A6H5HYT8</accession>
<reference evidence="1 2" key="1">
    <citation type="submission" date="2020-02" db="EMBL/GenBank/DDBJ databases">
        <authorList>
            <person name="Ferguson B K."/>
        </authorList>
    </citation>
    <scope>NUCLEOTIDE SEQUENCE [LARGE SCALE GENOMIC DNA]</scope>
</reference>
<dbReference type="EMBL" id="CADCXV010000229">
    <property type="protein sequence ID" value="CAB0029004.1"/>
    <property type="molecule type" value="Genomic_DNA"/>
</dbReference>
<dbReference type="Proteomes" id="UP000479190">
    <property type="component" value="Unassembled WGS sequence"/>
</dbReference>
<sequence length="192" mass="22858">MIEKNCIVASIEITYGQGAEPFFDGRKTSMINNEDEYEPLSGLLLRRHDRRARGVWARIRTFDRLFRAAPKFMHTRLTLPTELLQEMSRTTTRTPTRWITRRCESSQDLCLYLKLSTPFLKIIDTLTCLGVNPPFTSGTLICTRYTFKNITDKHVDVSLLLRRSDRWWYKKYLRRLYETARKRVRSLARWPF</sequence>
<evidence type="ECO:0000313" key="2">
    <source>
        <dbReference type="Proteomes" id="UP000479190"/>
    </source>
</evidence>
<evidence type="ECO:0000313" key="1">
    <source>
        <dbReference type="EMBL" id="CAB0029004.1"/>
    </source>
</evidence>